<keyword evidence="7 9" id="KW-0414">Isoprene biosynthesis</keyword>
<feature type="binding site" evidence="9">
    <location>
        <position position="216"/>
    </location>
    <ligand>
        <name>1-deoxy-D-xylulose 5-phosphate</name>
        <dbReference type="ChEBI" id="CHEBI:57792"/>
    </ligand>
</feature>
<comment type="cofactor">
    <cofactor evidence="9">
        <name>Mg(2+)</name>
        <dbReference type="ChEBI" id="CHEBI:18420"/>
    </cofactor>
    <cofactor evidence="9">
        <name>Mn(2+)</name>
        <dbReference type="ChEBI" id="CHEBI:29035"/>
    </cofactor>
</comment>
<gene>
    <name evidence="9" type="primary">dxr</name>
    <name evidence="13" type="ordered locus">Plabr_4469</name>
</gene>
<dbReference type="OrthoDB" id="9806546at2"/>
<evidence type="ECO:0000256" key="2">
    <source>
        <dbReference type="ARBA" id="ARBA00006825"/>
    </source>
</evidence>
<feature type="binding site" evidence="9">
    <location>
        <position position="11"/>
    </location>
    <ligand>
        <name>NADPH</name>
        <dbReference type="ChEBI" id="CHEBI:57783"/>
    </ligand>
</feature>
<feature type="binding site" evidence="9">
    <location>
        <position position="13"/>
    </location>
    <ligand>
        <name>NADPH</name>
        <dbReference type="ChEBI" id="CHEBI:57783"/>
    </ligand>
</feature>
<proteinExistence type="inferred from homology"/>
<feature type="binding site" evidence="9">
    <location>
        <position position="122"/>
    </location>
    <ligand>
        <name>NADPH</name>
        <dbReference type="ChEBI" id="CHEBI:57783"/>
    </ligand>
</feature>
<feature type="binding site" evidence="9">
    <location>
        <position position="197"/>
    </location>
    <ligand>
        <name>1-deoxy-D-xylulose 5-phosphate</name>
        <dbReference type="ChEBI" id="CHEBI:57792"/>
    </ligand>
</feature>
<evidence type="ECO:0000259" key="10">
    <source>
        <dbReference type="Pfam" id="PF02670"/>
    </source>
</evidence>
<dbReference type="EMBL" id="CP002546">
    <property type="protein sequence ID" value="ADY62041.1"/>
    <property type="molecule type" value="Genomic_DNA"/>
</dbReference>
<feature type="binding site" evidence="9">
    <location>
        <position position="150"/>
    </location>
    <ligand>
        <name>Mn(2+)</name>
        <dbReference type="ChEBI" id="CHEBI:29035"/>
    </ligand>
</feature>
<dbReference type="Pfam" id="PF13288">
    <property type="entry name" value="DXPR_C"/>
    <property type="match status" value="1"/>
</dbReference>
<comment type="similarity">
    <text evidence="2 9">Belongs to the DXR family.</text>
</comment>
<keyword evidence="14" id="KW-1185">Reference proteome</keyword>
<comment type="pathway">
    <text evidence="1 9">Isoprenoid biosynthesis; isopentenyl diphosphate biosynthesis via DXP pathway; isopentenyl diphosphate from 1-deoxy-D-xylulose 5-phosphate: step 1/6.</text>
</comment>
<feature type="binding site" evidence="9">
    <location>
        <position position="210"/>
    </location>
    <ligand>
        <name>1-deoxy-D-xylulose 5-phosphate</name>
        <dbReference type="ChEBI" id="CHEBI:57792"/>
    </ligand>
</feature>
<dbReference type="GO" id="GO:0070402">
    <property type="term" value="F:NADPH binding"/>
    <property type="evidence" value="ECO:0007669"/>
    <property type="project" value="InterPro"/>
</dbReference>
<dbReference type="HOGENOM" id="CLU_035714_4_0_0"/>
<evidence type="ECO:0000259" key="11">
    <source>
        <dbReference type="Pfam" id="PF08436"/>
    </source>
</evidence>
<dbReference type="RefSeq" id="WP_013630746.1">
    <property type="nucleotide sequence ID" value="NC_015174.1"/>
</dbReference>
<evidence type="ECO:0000256" key="8">
    <source>
        <dbReference type="ARBA" id="ARBA00048543"/>
    </source>
</evidence>
<feature type="binding site" evidence="9">
    <location>
        <position position="12"/>
    </location>
    <ligand>
        <name>NADPH</name>
        <dbReference type="ChEBI" id="CHEBI:57783"/>
    </ligand>
</feature>
<feature type="binding site" evidence="9">
    <location>
        <position position="124"/>
    </location>
    <ligand>
        <name>NADPH</name>
        <dbReference type="ChEBI" id="CHEBI:57783"/>
    </ligand>
</feature>
<dbReference type="EC" id="1.1.1.267" evidence="9"/>
<evidence type="ECO:0000313" key="13">
    <source>
        <dbReference type="EMBL" id="ADY62041.1"/>
    </source>
</evidence>
<comment type="catalytic activity">
    <reaction evidence="8">
        <text>2-C-methyl-D-erythritol 4-phosphate + NADP(+) = 1-deoxy-D-xylulose 5-phosphate + NADPH + H(+)</text>
        <dbReference type="Rhea" id="RHEA:13717"/>
        <dbReference type="ChEBI" id="CHEBI:15378"/>
        <dbReference type="ChEBI" id="CHEBI:57783"/>
        <dbReference type="ChEBI" id="CHEBI:57792"/>
        <dbReference type="ChEBI" id="CHEBI:58262"/>
        <dbReference type="ChEBI" id="CHEBI:58349"/>
        <dbReference type="EC" id="1.1.1.267"/>
    </reaction>
    <physiologicalReaction direction="right-to-left" evidence="8">
        <dbReference type="Rhea" id="RHEA:13719"/>
    </physiologicalReaction>
</comment>
<keyword evidence="5 9" id="KW-0560">Oxidoreductase</keyword>
<reference evidence="14" key="1">
    <citation type="submission" date="2011-02" db="EMBL/GenBank/DDBJ databases">
        <title>The complete genome of Planctomyces brasiliensis DSM 5305.</title>
        <authorList>
            <person name="Lucas S."/>
            <person name="Copeland A."/>
            <person name="Lapidus A."/>
            <person name="Bruce D."/>
            <person name="Goodwin L."/>
            <person name="Pitluck S."/>
            <person name="Kyrpides N."/>
            <person name="Mavromatis K."/>
            <person name="Pagani I."/>
            <person name="Ivanova N."/>
            <person name="Ovchinnikova G."/>
            <person name="Lu M."/>
            <person name="Detter J.C."/>
            <person name="Han C."/>
            <person name="Land M."/>
            <person name="Hauser L."/>
            <person name="Markowitz V."/>
            <person name="Cheng J.-F."/>
            <person name="Hugenholtz P."/>
            <person name="Woyke T."/>
            <person name="Wu D."/>
            <person name="Tindall B."/>
            <person name="Pomrenke H.G."/>
            <person name="Brambilla E."/>
            <person name="Klenk H.-P."/>
            <person name="Eisen J.A."/>
        </authorList>
    </citation>
    <scope>NUCLEOTIDE SEQUENCE [LARGE SCALE GENOMIC DNA]</scope>
    <source>
        <strain evidence="14">ATCC 49424 / DSM 5305 / JCM 21570 / NBRC 103401 / IFAM 1448</strain>
    </source>
</reference>
<accession>F0SLD5</accession>
<feature type="binding site" evidence="9">
    <location>
        <position position="174"/>
    </location>
    <ligand>
        <name>1-deoxy-D-xylulose 5-phosphate</name>
        <dbReference type="ChEBI" id="CHEBI:57792"/>
    </ligand>
</feature>
<feature type="binding site" evidence="9">
    <location>
        <position position="123"/>
    </location>
    <ligand>
        <name>1-deoxy-D-xylulose 5-phosphate</name>
        <dbReference type="ChEBI" id="CHEBI:57792"/>
    </ligand>
</feature>
<evidence type="ECO:0000256" key="6">
    <source>
        <dbReference type="ARBA" id="ARBA00023211"/>
    </source>
</evidence>
<dbReference type="PANTHER" id="PTHR30525:SF0">
    <property type="entry name" value="1-DEOXY-D-XYLULOSE 5-PHOSPHATE REDUCTOISOMERASE, CHLOROPLASTIC"/>
    <property type="match status" value="1"/>
</dbReference>
<evidence type="ECO:0000256" key="3">
    <source>
        <dbReference type="ARBA" id="ARBA00022723"/>
    </source>
</evidence>
<dbReference type="HAMAP" id="MF_00183">
    <property type="entry name" value="DXP_reductoisom"/>
    <property type="match status" value="1"/>
</dbReference>
<evidence type="ECO:0000256" key="4">
    <source>
        <dbReference type="ARBA" id="ARBA00022857"/>
    </source>
</evidence>
<evidence type="ECO:0000256" key="7">
    <source>
        <dbReference type="ARBA" id="ARBA00023229"/>
    </source>
</evidence>
<evidence type="ECO:0000256" key="9">
    <source>
        <dbReference type="HAMAP-Rule" id="MF_00183"/>
    </source>
</evidence>
<dbReference type="GO" id="GO:0030145">
    <property type="term" value="F:manganese ion binding"/>
    <property type="evidence" value="ECO:0007669"/>
    <property type="project" value="TreeGrafter"/>
</dbReference>
<dbReference type="InterPro" id="IPR036291">
    <property type="entry name" value="NAD(P)-bd_dom_sf"/>
</dbReference>
<dbReference type="InterPro" id="IPR026877">
    <property type="entry name" value="DXPR_C"/>
</dbReference>
<feature type="binding site" evidence="9">
    <location>
        <position position="148"/>
    </location>
    <ligand>
        <name>Mn(2+)</name>
        <dbReference type="ChEBI" id="CHEBI:29035"/>
    </ligand>
</feature>
<dbReference type="Proteomes" id="UP000006860">
    <property type="component" value="Chromosome"/>
</dbReference>
<feature type="binding site" evidence="9">
    <location>
        <position position="150"/>
    </location>
    <ligand>
        <name>1-deoxy-D-xylulose 5-phosphate</name>
        <dbReference type="ChEBI" id="CHEBI:57792"/>
    </ligand>
</feature>
<dbReference type="Pfam" id="PF02670">
    <property type="entry name" value="DXP_reductoisom"/>
    <property type="match status" value="1"/>
</dbReference>
<sequence>MNQIALLGATGSIGTSTLDVVRAHREQLQLYGVSAHRDWQKLATICQEFTPSVAILSDESVAAKLDRSAFPAETELRFGADALCDLAVEKPVRTVVAAIVGAAGLASSYEAAKAGKRLAIANKETLVVAGPLVMAAARESGAELLPVDSEHSAIYQALKSGEHREVAQVVLTSSGGPFRQKSAAEIKAATPEEALNHPTWDMGPKITIDSATLMNKALEVIEARWLFDLQADQIDVVVHPQSIVHSFVEFQDGSVIAQLSPPDMRLPIQYALAYPERWTAVAPRMDFKTACQLDFSPPDLERFPALQLGFEVARRGGSSGAVLNAANEVAVSRFLRGELSFYDIEKVCRQILDQHDFSPTPTFEELVALDDWARKETILWKS</sequence>
<feature type="binding site" evidence="9">
    <location>
        <position position="219"/>
    </location>
    <ligand>
        <name>Mn(2+)</name>
        <dbReference type="ChEBI" id="CHEBI:29035"/>
    </ligand>
</feature>
<dbReference type="NCBIfam" id="TIGR00243">
    <property type="entry name" value="Dxr"/>
    <property type="match status" value="1"/>
</dbReference>
<evidence type="ECO:0000256" key="5">
    <source>
        <dbReference type="ARBA" id="ARBA00023002"/>
    </source>
</evidence>
<organism evidence="13 14">
    <name type="scientific">Rubinisphaera brasiliensis (strain ATCC 49424 / DSM 5305 / JCM 21570 / IAM 15109 / NBRC 103401 / IFAM 1448)</name>
    <name type="common">Planctomyces brasiliensis</name>
    <dbReference type="NCBI Taxonomy" id="756272"/>
    <lineage>
        <taxon>Bacteria</taxon>
        <taxon>Pseudomonadati</taxon>
        <taxon>Planctomycetota</taxon>
        <taxon>Planctomycetia</taxon>
        <taxon>Planctomycetales</taxon>
        <taxon>Planctomycetaceae</taxon>
        <taxon>Rubinisphaera</taxon>
    </lineage>
</organism>
<dbReference type="Gene3D" id="3.40.50.720">
    <property type="entry name" value="NAD(P)-binding Rossmann-like Domain"/>
    <property type="match status" value="1"/>
</dbReference>
<dbReference type="SUPFAM" id="SSF69055">
    <property type="entry name" value="1-deoxy-D-xylulose-5-phosphate reductoisomerase, C-terminal domain"/>
    <property type="match status" value="1"/>
</dbReference>
<protein>
    <recommendedName>
        <fullName evidence="9">1-deoxy-D-xylulose 5-phosphate reductoisomerase</fullName>
        <shortName evidence="9">DXP reductoisomerase</shortName>
        <ecNumber evidence="9">1.1.1.267</ecNumber>
    </recommendedName>
    <alternativeName>
        <fullName evidence="9">1-deoxyxylulose-5-phosphate reductoisomerase</fullName>
    </alternativeName>
    <alternativeName>
        <fullName evidence="9">2-C-methyl-D-erythritol 4-phosphate synthase</fullName>
    </alternativeName>
</protein>
<dbReference type="InterPro" id="IPR003821">
    <property type="entry name" value="DXP_reductoisomerase"/>
</dbReference>
<feature type="domain" description="1-deoxy-D-xylulose 5-phosphate reductoisomerase C-terminal" evidence="11">
    <location>
        <begin position="144"/>
        <end position="227"/>
    </location>
</feature>
<keyword evidence="3 9" id="KW-0479">Metal-binding</keyword>
<feature type="binding site" evidence="9">
    <location>
        <position position="203"/>
    </location>
    <ligand>
        <name>NADPH</name>
        <dbReference type="ChEBI" id="CHEBI:57783"/>
    </ligand>
</feature>
<dbReference type="Pfam" id="PF08436">
    <property type="entry name" value="DXP_redisom_C"/>
    <property type="match status" value="1"/>
</dbReference>
<keyword evidence="9" id="KW-0460">Magnesium</keyword>
<feature type="domain" description="DXP reductoisomerase C-terminal" evidence="12">
    <location>
        <begin position="259"/>
        <end position="375"/>
    </location>
</feature>
<evidence type="ECO:0000313" key="14">
    <source>
        <dbReference type="Proteomes" id="UP000006860"/>
    </source>
</evidence>
<evidence type="ECO:0000259" key="12">
    <source>
        <dbReference type="Pfam" id="PF13288"/>
    </source>
</evidence>
<dbReference type="SUPFAM" id="SSF55347">
    <property type="entry name" value="Glyceraldehyde-3-phosphate dehydrogenase-like, C-terminal domain"/>
    <property type="match status" value="1"/>
</dbReference>
<dbReference type="eggNOG" id="COG0743">
    <property type="taxonomic scope" value="Bacteria"/>
</dbReference>
<feature type="binding site" evidence="9">
    <location>
        <position position="37"/>
    </location>
    <ligand>
        <name>NADPH</name>
        <dbReference type="ChEBI" id="CHEBI:57783"/>
    </ligand>
</feature>
<feature type="binding site" evidence="9">
    <location>
        <position position="215"/>
    </location>
    <ligand>
        <name>1-deoxy-D-xylulose 5-phosphate</name>
        <dbReference type="ChEBI" id="CHEBI:57792"/>
    </ligand>
</feature>
<dbReference type="FunFam" id="3.40.50.720:FF:000045">
    <property type="entry name" value="1-deoxy-D-xylulose 5-phosphate reductoisomerase"/>
    <property type="match status" value="1"/>
</dbReference>
<dbReference type="InterPro" id="IPR013512">
    <property type="entry name" value="DXP_reductoisomerase_N"/>
</dbReference>
<dbReference type="GO" id="GO:0030604">
    <property type="term" value="F:1-deoxy-D-xylulose-5-phosphate reductoisomerase activity"/>
    <property type="evidence" value="ECO:0007669"/>
    <property type="project" value="UniProtKB-UniRule"/>
</dbReference>
<feature type="binding site" evidence="9">
    <location>
        <position position="219"/>
    </location>
    <ligand>
        <name>1-deoxy-D-xylulose 5-phosphate</name>
        <dbReference type="ChEBI" id="CHEBI:57792"/>
    </ligand>
</feature>
<dbReference type="GO" id="GO:0051484">
    <property type="term" value="P:isopentenyl diphosphate biosynthetic process, methylerythritol 4-phosphate pathway involved in terpenoid biosynthetic process"/>
    <property type="evidence" value="ECO:0007669"/>
    <property type="project" value="TreeGrafter"/>
</dbReference>
<dbReference type="KEGG" id="pbs:Plabr_4469"/>
<dbReference type="PANTHER" id="PTHR30525">
    <property type="entry name" value="1-DEOXY-D-XYLULOSE 5-PHOSPHATE REDUCTOISOMERASE"/>
    <property type="match status" value="1"/>
</dbReference>
<dbReference type="AlphaFoldDB" id="F0SLD5"/>
<dbReference type="UniPathway" id="UPA00056">
    <property type="reaction ID" value="UER00092"/>
</dbReference>
<dbReference type="PIRSF" id="PIRSF006205">
    <property type="entry name" value="Dxp_reductismrs"/>
    <property type="match status" value="1"/>
</dbReference>
<feature type="domain" description="1-deoxy-D-xylulose 5-phosphate reductoisomerase N-terminal" evidence="10">
    <location>
        <begin position="4"/>
        <end position="130"/>
    </location>
</feature>
<dbReference type="STRING" id="756272.Plabr_4469"/>
<feature type="binding site" evidence="9">
    <location>
        <position position="149"/>
    </location>
    <ligand>
        <name>1-deoxy-D-xylulose 5-phosphate</name>
        <dbReference type="ChEBI" id="CHEBI:57792"/>
    </ligand>
</feature>
<keyword evidence="4 9" id="KW-0521">NADP</keyword>
<dbReference type="SUPFAM" id="SSF51735">
    <property type="entry name" value="NAD(P)-binding Rossmann-fold domains"/>
    <property type="match status" value="1"/>
</dbReference>
<feature type="binding site" evidence="9">
    <location>
        <position position="10"/>
    </location>
    <ligand>
        <name>NADPH</name>
        <dbReference type="ChEBI" id="CHEBI:57783"/>
    </ligand>
</feature>
<dbReference type="NCBIfam" id="NF009114">
    <property type="entry name" value="PRK12464.1"/>
    <property type="match status" value="1"/>
</dbReference>
<dbReference type="InterPro" id="IPR036169">
    <property type="entry name" value="DXPR_C_sf"/>
</dbReference>
<comment type="function">
    <text evidence="9">Catalyzes the NADPH-dependent rearrangement and reduction of 1-deoxy-D-xylulose-5-phosphate (DXP) to 2-C-methyl-D-erythritol 4-phosphate (MEP).</text>
</comment>
<keyword evidence="6 9" id="KW-0464">Manganese</keyword>
<name>F0SLD5_RUBBR</name>
<dbReference type="InterPro" id="IPR013644">
    <property type="entry name" value="DXP_reductoisomerase_C"/>
</dbReference>
<evidence type="ECO:0000256" key="1">
    <source>
        <dbReference type="ARBA" id="ARBA00005094"/>
    </source>
</evidence>
<dbReference type="Gene3D" id="1.10.1740.10">
    <property type="match status" value="1"/>
</dbReference>
<comment type="caution">
    <text evidence="9">Lacks conserved residue(s) required for the propagation of feature annotation.</text>
</comment>